<dbReference type="AlphaFoldDB" id="A0A6A6GSS5"/>
<dbReference type="EMBL" id="ML992057">
    <property type="protein sequence ID" value="KAF2228383.1"/>
    <property type="molecule type" value="Genomic_DNA"/>
</dbReference>
<dbReference type="Proteomes" id="UP000800092">
    <property type="component" value="Unassembled WGS sequence"/>
</dbReference>
<feature type="region of interest" description="Disordered" evidence="1">
    <location>
        <begin position="329"/>
        <end position="371"/>
    </location>
</feature>
<evidence type="ECO:0000313" key="3">
    <source>
        <dbReference type="Proteomes" id="UP000800092"/>
    </source>
</evidence>
<feature type="compositionally biased region" description="Polar residues" evidence="1">
    <location>
        <begin position="329"/>
        <end position="349"/>
    </location>
</feature>
<proteinExistence type="predicted"/>
<feature type="region of interest" description="Disordered" evidence="1">
    <location>
        <begin position="164"/>
        <end position="225"/>
    </location>
</feature>
<name>A0A6A6GSS5_VIRVR</name>
<keyword evidence="3" id="KW-1185">Reference proteome</keyword>
<gene>
    <name evidence="2" type="ORF">EV356DRAFT_581613</name>
</gene>
<protein>
    <submittedName>
        <fullName evidence="2">Uncharacterized protein</fullName>
    </submittedName>
</protein>
<evidence type="ECO:0000256" key="1">
    <source>
        <dbReference type="SAM" id="MobiDB-lite"/>
    </source>
</evidence>
<evidence type="ECO:0000313" key="2">
    <source>
        <dbReference type="EMBL" id="KAF2228383.1"/>
    </source>
</evidence>
<accession>A0A6A6GSS5</accession>
<organism evidence="2 3">
    <name type="scientific">Viridothelium virens</name>
    <name type="common">Speckled blister lichen</name>
    <name type="synonym">Trypethelium virens</name>
    <dbReference type="NCBI Taxonomy" id="1048519"/>
    <lineage>
        <taxon>Eukaryota</taxon>
        <taxon>Fungi</taxon>
        <taxon>Dikarya</taxon>
        <taxon>Ascomycota</taxon>
        <taxon>Pezizomycotina</taxon>
        <taxon>Dothideomycetes</taxon>
        <taxon>Dothideomycetes incertae sedis</taxon>
        <taxon>Trypetheliales</taxon>
        <taxon>Trypetheliaceae</taxon>
        <taxon>Viridothelium</taxon>
    </lineage>
</organism>
<reference evidence="2" key="1">
    <citation type="journal article" date="2020" name="Stud. Mycol.">
        <title>101 Dothideomycetes genomes: a test case for predicting lifestyles and emergence of pathogens.</title>
        <authorList>
            <person name="Haridas S."/>
            <person name="Albert R."/>
            <person name="Binder M."/>
            <person name="Bloem J."/>
            <person name="Labutti K."/>
            <person name="Salamov A."/>
            <person name="Andreopoulos B."/>
            <person name="Baker S."/>
            <person name="Barry K."/>
            <person name="Bills G."/>
            <person name="Bluhm B."/>
            <person name="Cannon C."/>
            <person name="Castanera R."/>
            <person name="Culley D."/>
            <person name="Daum C."/>
            <person name="Ezra D."/>
            <person name="Gonzalez J."/>
            <person name="Henrissat B."/>
            <person name="Kuo A."/>
            <person name="Liang C."/>
            <person name="Lipzen A."/>
            <person name="Lutzoni F."/>
            <person name="Magnuson J."/>
            <person name="Mondo S."/>
            <person name="Nolan M."/>
            <person name="Ohm R."/>
            <person name="Pangilinan J."/>
            <person name="Park H.-J."/>
            <person name="Ramirez L."/>
            <person name="Alfaro M."/>
            <person name="Sun H."/>
            <person name="Tritt A."/>
            <person name="Yoshinaga Y."/>
            <person name="Zwiers L.-H."/>
            <person name="Turgeon B."/>
            <person name="Goodwin S."/>
            <person name="Spatafora J."/>
            <person name="Crous P."/>
            <person name="Grigoriev I."/>
        </authorList>
    </citation>
    <scope>NUCLEOTIDE SEQUENCE</scope>
    <source>
        <strain evidence="2">Tuck. ex Michener</strain>
    </source>
</reference>
<sequence>MIVTVTYPTHYLEPVGSMTWAAVLPVTSPGTYGYVSAWAQVDLDPTAAEVPRVGTDGTCCLPSYATSRTPSYSLTQQTGSTDLEDIRGWLYTLVPSYLQQDLGQTKLLYPNDISSVWTHQSLDIPYTGCMYTACISRLRYPPLAVAASGVDSYANILATSTTTISSQVTPNASPAGKTLPLPLPKQSSVHDSSAKKDSTQTTQTSSVQIWGPWSSSSKSVSAATPTPDTMTLYSHDSSHYIVSSATSSHTPDPGSSVTSTSGSQISAIAYTFPSRQTNIPTAASPSFLSQVSDWLTLLDSRPILSAAVSSGSITRILESSSGHSISDQTISLGLKSSQTDNNSPASSDGPNLGPEGGLLQIPSDFMTWESE</sequence>